<reference evidence="3" key="2">
    <citation type="submission" date="2019-02" db="EMBL/GenBank/DDBJ databases">
        <title>Opniocepnalus argus Var Kimnra genome.</title>
        <authorList>
            <person name="Zhou C."/>
            <person name="Xiao S."/>
        </authorList>
    </citation>
    <scope>NUCLEOTIDE SEQUENCE [LARGE SCALE GENOMIC DNA]</scope>
</reference>
<reference evidence="2 3" key="1">
    <citation type="submission" date="2019-02" db="EMBL/GenBank/DDBJ databases">
        <title>Opniocepnalus argus genome.</title>
        <authorList>
            <person name="Zhou C."/>
            <person name="Xiao S."/>
        </authorList>
    </citation>
    <scope>NUCLEOTIDE SEQUENCE [LARGE SCALE GENOMIC DNA]</scope>
    <source>
        <strain evidence="2">OARG1902GOOAL</strain>
        <tissue evidence="2">Muscle</tissue>
    </source>
</reference>
<keyword evidence="3" id="KW-1185">Reference proteome</keyword>
<organism evidence="2 3">
    <name type="scientific">Channa argus</name>
    <name type="common">Northern snakehead</name>
    <name type="synonym">Ophicephalus argus</name>
    <dbReference type="NCBI Taxonomy" id="215402"/>
    <lineage>
        <taxon>Eukaryota</taxon>
        <taxon>Metazoa</taxon>
        <taxon>Chordata</taxon>
        <taxon>Craniata</taxon>
        <taxon>Vertebrata</taxon>
        <taxon>Euteleostomi</taxon>
        <taxon>Actinopterygii</taxon>
        <taxon>Neopterygii</taxon>
        <taxon>Teleostei</taxon>
        <taxon>Neoteleostei</taxon>
        <taxon>Acanthomorphata</taxon>
        <taxon>Anabantaria</taxon>
        <taxon>Anabantiformes</taxon>
        <taxon>Channoidei</taxon>
        <taxon>Channidae</taxon>
        <taxon>Channa</taxon>
    </lineage>
</organism>
<evidence type="ECO:0000313" key="2">
    <source>
        <dbReference type="EMBL" id="KAF3707619.1"/>
    </source>
</evidence>
<protein>
    <submittedName>
        <fullName evidence="2">Uncharacterized protein</fullName>
    </submittedName>
</protein>
<feature type="region of interest" description="Disordered" evidence="1">
    <location>
        <begin position="37"/>
        <end position="73"/>
    </location>
</feature>
<accession>A0A6G1QZ75</accession>
<feature type="compositionally biased region" description="Polar residues" evidence="1">
    <location>
        <begin position="63"/>
        <end position="73"/>
    </location>
</feature>
<name>A0A6G1QZ75_CHAAH</name>
<proteinExistence type="predicted"/>
<dbReference type="EMBL" id="CM015712">
    <property type="protein sequence ID" value="KAF3707619.1"/>
    <property type="molecule type" value="Genomic_DNA"/>
</dbReference>
<dbReference type="Proteomes" id="UP000503349">
    <property type="component" value="Chromosome 1"/>
</dbReference>
<sequence length="73" mass="8302">MQVDRCKVFFSADGWGIKAEKGHGRVRMQFGLRKRRRGRREFENGKQSKAVSGEGGLKCAQQRVRTTGSMNRS</sequence>
<dbReference type="AlphaFoldDB" id="A0A6G1QZ75"/>
<evidence type="ECO:0000256" key="1">
    <source>
        <dbReference type="SAM" id="MobiDB-lite"/>
    </source>
</evidence>
<gene>
    <name evidence="2" type="ORF">EXN66_Car000792</name>
</gene>
<evidence type="ECO:0000313" key="3">
    <source>
        <dbReference type="Proteomes" id="UP000503349"/>
    </source>
</evidence>